<feature type="signal peptide" evidence="11">
    <location>
        <begin position="1"/>
        <end position="27"/>
    </location>
</feature>
<evidence type="ECO:0000313" key="14">
    <source>
        <dbReference type="Proteomes" id="UP001293593"/>
    </source>
</evidence>
<reference evidence="13" key="1">
    <citation type="submission" date="2023-10" db="EMBL/GenBank/DDBJ databases">
        <title>Chromosome-level genome of the transformable northern wattle, Acacia crassicarpa.</title>
        <authorList>
            <person name="Massaro I."/>
            <person name="Sinha N.R."/>
            <person name="Poethig S."/>
            <person name="Leichty A.R."/>
        </authorList>
    </citation>
    <scope>NUCLEOTIDE SEQUENCE</scope>
    <source>
        <strain evidence="13">Acra3RX</strain>
        <tissue evidence="13">Leaf</tissue>
    </source>
</reference>
<dbReference type="Pfam" id="PF00560">
    <property type="entry name" value="LRR_1"/>
    <property type="match status" value="2"/>
</dbReference>
<dbReference type="GO" id="GO:0051606">
    <property type="term" value="P:detection of stimulus"/>
    <property type="evidence" value="ECO:0007669"/>
    <property type="project" value="UniProtKB-ARBA"/>
</dbReference>
<dbReference type="PANTHER" id="PTHR48004:SF103">
    <property type="entry name" value="OS01G0515300 PROTEIN"/>
    <property type="match status" value="1"/>
</dbReference>
<dbReference type="Proteomes" id="UP001293593">
    <property type="component" value="Unassembled WGS sequence"/>
</dbReference>
<keyword evidence="2" id="KW-1003">Cell membrane</keyword>
<keyword evidence="9" id="KW-0675">Receptor</keyword>
<evidence type="ECO:0000256" key="10">
    <source>
        <dbReference type="ARBA" id="ARBA00023180"/>
    </source>
</evidence>
<dbReference type="PANTHER" id="PTHR48004">
    <property type="entry name" value="OS01G0149700 PROTEIN"/>
    <property type="match status" value="1"/>
</dbReference>
<keyword evidence="8" id="KW-0472">Membrane</keyword>
<feature type="domain" description="Leucine-rich repeat-containing N-terminal plant-type" evidence="12">
    <location>
        <begin position="31"/>
        <end position="69"/>
    </location>
</feature>
<dbReference type="SUPFAM" id="SSF52058">
    <property type="entry name" value="L domain-like"/>
    <property type="match status" value="1"/>
</dbReference>
<name>A0AAE1M7P1_9FABA</name>
<dbReference type="FunFam" id="3.80.10.10:FF:000470">
    <property type="entry name" value="LRR receptor-like serine/threonine-protein kinase RPK2"/>
    <property type="match status" value="1"/>
</dbReference>
<evidence type="ECO:0000256" key="8">
    <source>
        <dbReference type="ARBA" id="ARBA00023136"/>
    </source>
</evidence>
<dbReference type="InterPro" id="IPR032675">
    <property type="entry name" value="LRR_dom_sf"/>
</dbReference>
<dbReference type="FunFam" id="3.80.10.10:FF:000041">
    <property type="entry name" value="LRR receptor-like serine/threonine-protein kinase ERECTA"/>
    <property type="match status" value="1"/>
</dbReference>
<comment type="caution">
    <text evidence="13">The sequence shown here is derived from an EMBL/GenBank/DDBJ whole genome shotgun (WGS) entry which is preliminary data.</text>
</comment>
<evidence type="ECO:0000256" key="2">
    <source>
        <dbReference type="ARBA" id="ARBA00022475"/>
    </source>
</evidence>
<dbReference type="EMBL" id="JAWXYG010000013">
    <property type="protein sequence ID" value="KAK4254889.1"/>
    <property type="molecule type" value="Genomic_DNA"/>
</dbReference>
<organism evidence="13 14">
    <name type="scientific">Acacia crassicarpa</name>
    <name type="common">northern wattle</name>
    <dbReference type="NCBI Taxonomy" id="499986"/>
    <lineage>
        <taxon>Eukaryota</taxon>
        <taxon>Viridiplantae</taxon>
        <taxon>Streptophyta</taxon>
        <taxon>Embryophyta</taxon>
        <taxon>Tracheophyta</taxon>
        <taxon>Spermatophyta</taxon>
        <taxon>Magnoliopsida</taxon>
        <taxon>eudicotyledons</taxon>
        <taxon>Gunneridae</taxon>
        <taxon>Pentapetalae</taxon>
        <taxon>rosids</taxon>
        <taxon>fabids</taxon>
        <taxon>Fabales</taxon>
        <taxon>Fabaceae</taxon>
        <taxon>Caesalpinioideae</taxon>
        <taxon>mimosoid clade</taxon>
        <taxon>Acacieae</taxon>
        <taxon>Acacia</taxon>
    </lineage>
</organism>
<keyword evidence="6" id="KW-0677">Repeat</keyword>
<evidence type="ECO:0000256" key="6">
    <source>
        <dbReference type="ARBA" id="ARBA00022737"/>
    </source>
</evidence>
<evidence type="ECO:0000313" key="13">
    <source>
        <dbReference type="EMBL" id="KAK4254889.1"/>
    </source>
</evidence>
<dbReference type="AlphaFoldDB" id="A0AAE1M7P1"/>
<dbReference type="Pfam" id="PF08263">
    <property type="entry name" value="LRRNT_2"/>
    <property type="match status" value="1"/>
</dbReference>
<dbReference type="Pfam" id="PF13855">
    <property type="entry name" value="LRR_8"/>
    <property type="match status" value="1"/>
</dbReference>
<feature type="chain" id="PRO_5042097414" description="Leucine-rich repeat-containing N-terminal plant-type domain-containing protein" evidence="11">
    <location>
        <begin position="28"/>
        <end position="369"/>
    </location>
</feature>
<dbReference type="GO" id="GO:0005886">
    <property type="term" value="C:plasma membrane"/>
    <property type="evidence" value="ECO:0007669"/>
    <property type="project" value="UniProtKB-SubCell"/>
</dbReference>
<keyword evidence="10" id="KW-0325">Glycoprotein</keyword>
<keyword evidence="5 11" id="KW-0732">Signal</keyword>
<keyword evidence="14" id="KW-1185">Reference proteome</keyword>
<dbReference type="InterPro" id="IPR052941">
    <property type="entry name" value="StomDev_PlantInt_Reg"/>
</dbReference>
<evidence type="ECO:0000256" key="11">
    <source>
        <dbReference type="SAM" id="SignalP"/>
    </source>
</evidence>
<evidence type="ECO:0000256" key="3">
    <source>
        <dbReference type="ARBA" id="ARBA00022614"/>
    </source>
</evidence>
<evidence type="ECO:0000256" key="9">
    <source>
        <dbReference type="ARBA" id="ARBA00023170"/>
    </source>
</evidence>
<evidence type="ECO:0000256" key="7">
    <source>
        <dbReference type="ARBA" id="ARBA00022989"/>
    </source>
</evidence>
<evidence type="ECO:0000259" key="12">
    <source>
        <dbReference type="Pfam" id="PF08263"/>
    </source>
</evidence>
<evidence type="ECO:0000256" key="5">
    <source>
        <dbReference type="ARBA" id="ARBA00022729"/>
    </source>
</evidence>
<evidence type="ECO:0000256" key="4">
    <source>
        <dbReference type="ARBA" id="ARBA00022692"/>
    </source>
</evidence>
<accession>A0AAE1M7P1</accession>
<sequence length="369" mass="40984">MVYYKTMTSVSLLLVVTALVVSSVVESCPPSEWAALMALKASLNEPYVGIFHSWRGTNCCYRWYGVHCDPTTRRVVDITLRGLLDDPTFKHLNRTGYMSGSISPSICHLPQLSTLSISDWKAISGPIPRCLPSSLPFLQILDLSGNVLSGSIPHDIGRLRQLTMLNLADNHLSGRIPSTLVNLSRLTHLDLRNNALEGPIPRDIDKLRMLNRALLSHNRITGPIPWTISRIYRLADLDLSLNRISGRIPKALGTMPVLDSLKLKYNKLRGGVPASLLSSRMSHIDLSRNGLAGRVADVFHQGTYFINLDLSYNKLRGGVPKSMKLAKYIGHLDLSHNRLCGHIPRGSPFNHLHASSFHKNKCLSPLKHC</sequence>
<comment type="subcellular location">
    <subcellularLocation>
        <location evidence="1">Cell membrane</location>
        <topology evidence="1">Single-pass type I membrane protein</topology>
    </subcellularLocation>
</comment>
<dbReference type="InterPro" id="IPR001611">
    <property type="entry name" value="Leu-rich_rpt"/>
</dbReference>
<gene>
    <name evidence="13" type="ORF">QN277_007966</name>
</gene>
<protein>
    <recommendedName>
        <fullName evidence="12">Leucine-rich repeat-containing N-terminal plant-type domain-containing protein</fullName>
    </recommendedName>
</protein>
<dbReference type="InterPro" id="IPR013210">
    <property type="entry name" value="LRR_N_plant-typ"/>
</dbReference>
<dbReference type="Gene3D" id="3.80.10.10">
    <property type="entry name" value="Ribonuclease Inhibitor"/>
    <property type="match status" value="2"/>
</dbReference>
<keyword evidence="4" id="KW-0812">Transmembrane</keyword>
<keyword evidence="7" id="KW-1133">Transmembrane helix</keyword>
<keyword evidence="3" id="KW-0433">Leucine-rich repeat</keyword>
<proteinExistence type="predicted"/>
<evidence type="ECO:0000256" key="1">
    <source>
        <dbReference type="ARBA" id="ARBA00004251"/>
    </source>
</evidence>